<reference evidence="1 2" key="1">
    <citation type="submission" date="2019-10" db="EMBL/GenBank/DDBJ databases">
        <authorList>
            <person name="Karimi E."/>
        </authorList>
    </citation>
    <scope>NUCLEOTIDE SEQUENCE [LARGE SCALE GENOMIC DNA]</scope>
    <source>
        <strain evidence="1">Aeromonas sp. 8C</strain>
    </source>
</reference>
<protein>
    <submittedName>
        <fullName evidence="1">Uncharacterized protein</fullName>
    </submittedName>
</protein>
<proteinExistence type="predicted"/>
<dbReference type="AlphaFoldDB" id="A0A653LAC8"/>
<accession>A0A653LAC8</accession>
<dbReference type="Proteomes" id="UP000439123">
    <property type="component" value="Unassembled WGS sequence"/>
</dbReference>
<evidence type="ECO:0000313" key="2">
    <source>
        <dbReference type="Proteomes" id="UP000439123"/>
    </source>
</evidence>
<sequence>MPLHSLAAPNTRGGYSGSKAQICYRLLPVPERDGHQVTALAIHSLNGASRAITISLDSKRTKANIPEQLAMNTPL</sequence>
<organism evidence="1 2">
    <name type="scientific">Aeromonas veronii</name>
    <dbReference type="NCBI Taxonomy" id="654"/>
    <lineage>
        <taxon>Bacteria</taxon>
        <taxon>Pseudomonadati</taxon>
        <taxon>Pseudomonadota</taxon>
        <taxon>Gammaproteobacteria</taxon>
        <taxon>Aeromonadales</taxon>
        <taxon>Aeromonadaceae</taxon>
        <taxon>Aeromonas</taxon>
    </lineage>
</organism>
<evidence type="ECO:0000313" key="1">
    <source>
        <dbReference type="EMBL" id="VXA88220.1"/>
    </source>
</evidence>
<name>A0A653LAC8_AERVE</name>
<gene>
    <name evidence="1" type="ORF">AERO8C_60034</name>
</gene>
<dbReference type="EMBL" id="CABWLC010000019">
    <property type="protein sequence ID" value="VXA88220.1"/>
    <property type="molecule type" value="Genomic_DNA"/>
</dbReference>